<accession>A0AAV7S5X1</accession>
<evidence type="ECO:0000313" key="2">
    <source>
        <dbReference type="Proteomes" id="UP001066276"/>
    </source>
</evidence>
<dbReference type="EMBL" id="JANPWB010000008">
    <property type="protein sequence ID" value="KAJ1159555.1"/>
    <property type="molecule type" value="Genomic_DNA"/>
</dbReference>
<gene>
    <name evidence="1" type="ORF">NDU88_000062</name>
</gene>
<evidence type="ECO:0008006" key="3">
    <source>
        <dbReference type="Google" id="ProtNLM"/>
    </source>
</evidence>
<dbReference type="AlphaFoldDB" id="A0AAV7S5X1"/>
<keyword evidence="2" id="KW-1185">Reference proteome</keyword>
<reference evidence="1" key="1">
    <citation type="journal article" date="2022" name="bioRxiv">
        <title>Sequencing and chromosome-scale assembly of the giantPleurodeles waltlgenome.</title>
        <authorList>
            <person name="Brown T."/>
            <person name="Elewa A."/>
            <person name="Iarovenko S."/>
            <person name="Subramanian E."/>
            <person name="Araus A.J."/>
            <person name="Petzold A."/>
            <person name="Susuki M."/>
            <person name="Suzuki K.-i.T."/>
            <person name="Hayashi T."/>
            <person name="Toyoda A."/>
            <person name="Oliveira C."/>
            <person name="Osipova E."/>
            <person name="Leigh N.D."/>
            <person name="Simon A."/>
            <person name="Yun M.H."/>
        </authorList>
    </citation>
    <scope>NUCLEOTIDE SEQUENCE</scope>
    <source>
        <strain evidence="1">20211129_DDA</strain>
        <tissue evidence="1">Liver</tissue>
    </source>
</reference>
<name>A0AAV7S5X1_PLEWA</name>
<comment type="caution">
    <text evidence="1">The sequence shown here is derived from an EMBL/GenBank/DDBJ whole genome shotgun (WGS) entry which is preliminary data.</text>
</comment>
<dbReference type="Proteomes" id="UP001066276">
    <property type="component" value="Chromosome 4_2"/>
</dbReference>
<proteinExistence type="predicted"/>
<protein>
    <recommendedName>
        <fullName evidence="3">Secreted protein</fullName>
    </recommendedName>
</protein>
<sequence>MLSTSVLVLQRYFLAMGVRPAPSLLMAHTLCRALERPIRCTAAYPRQAGARPPFNVLCKSPGGALRVSFLVPQCYFPIVGVGPASTPPANRALFRVLSARGRFYPMHCSVFSAKPVGGRPSTSFTSPLGPCSVPRSSFPSVTSSMWMPGLCRHRRWPAHSIARLAYTGVL</sequence>
<evidence type="ECO:0000313" key="1">
    <source>
        <dbReference type="EMBL" id="KAJ1159555.1"/>
    </source>
</evidence>
<organism evidence="1 2">
    <name type="scientific">Pleurodeles waltl</name>
    <name type="common">Iberian ribbed newt</name>
    <dbReference type="NCBI Taxonomy" id="8319"/>
    <lineage>
        <taxon>Eukaryota</taxon>
        <taxon>Metazoa</taxon>
        <taxon>Chordata</taxon>
        <taxon>Craniata</taxon>
        <taxon>Vertebrata</taxon>
        <taxon>Euteleostomi</taxon>
        <taxon>Amphibia</taxon>
        <taxon>Batrachia</taxon>
        <taxon>Caudata</taxon>
        <taxon>Salamandroidea</taxon>
        <taxon>Salamandridae</taxon>
        <taxon>Pleurodelinae</taxon>
        <taxon>Pleurodeles</taxon>
    </lineage>
</organism>